<proteinExistence type="predicted"/>
<dbReference type="PANTHER" id="PTHR30097">
    <property type="entry name" value="CATION EFFLUX SYSTEM PROTEIN CUSB"/>
    <property type="match status" value="1"/>
</dbReference>
<keyword evidence="1" id="KW-0813">Transport</keyword>
<dbReference type="PANTHER" id="PTHR30097:SF4">
    <property type="entry name" value="SLR6042 PROTEIN"/>
    <property type="match status" value="1"/>
</dbReference>
<feature type="domain" description="CzcB-like barrel-sandwich hybrid" evidence="4">
    <location>
        <begin position="118"/>
        <end position="189"/>
    </location>
</feature>
<dbReference type="SUPFAM" id="SSF51230">
    <property type="entry name" value="Single hybrid motif"/>
    <property type="match status" value="1"/>
</dbReference>
<dbReference type="GO" id="GO:0015679">
    <property type="term" value="P:plasma membrane copper ion transport"/>
    <property type="evidence" value="ECO:0007669"/>
    <property type="project" value="TreeGrafter"/>
</dbReference>
<dbReference type="Gene3D" id="2.40.420.20">
    <property type="match status" value="1"/>
</dbReference>
<keyword evidence="3" id="KW-1133">Transmembrane helix</keyword>
<dbReference type="RefSeq" id="WP_108603960.1">
    <property type="nucleotide sequence ID" value="NZ_CP026604.1"/>
</dbReference>
<dbReference type="KEGG" id="cate:C2869_16325"/>
<dbReference type="InterPro" id="IPR058649">
    <property type="entry name" value="CzcB_C"/>
</dbReference>
<keyword evidence="3" id="KW-0472">Membrane</keyword>
<reference evidence="6 7" key="1">
    <citation type="submission" date="2018-01" db="EMBL/GenBank/DDBJ databases">
        <title>Genome sequence of a Cantenovulum-like bacteria.</title>
        <authorList>
            <person name="Tan W.R."/>
            <person name="Lau N.-S."/>
            <person name="Go F."/>
            <person name="Amirul A.-A.A."/>
        </authorList>
    </citation>
    <scope>NUCLEOTIDE SEQUENCE [LARGE SCALE GENOMIC DNA]</scope>
    <source>
        <strain evidence="6 7">CCB-QB4</strain>
    </source>
</reference>
<evidence type="ECO:0000313" key="6">
    <source>
        <dbReference type="EMBL" id="AWB67894.1"/>
    </source>
</evidence>
<dbReference type="Pfam" id="PF25973">
    <property type="entry name" value="BSH_CzcB"/>
    <property type="match status" value="1"/>
</dbReference>
<dbReference type="GO" id="GO:0060003">
    <property type="term" value="P:copper ion export"/>
    <property type="evidence" value="ECO:0007669"/>
    <property type="project" value="TreeGrafter"/>
</dbReference>
<dbReference type="EMBL" id="CP026604">
    <property type="protein sequence ID" value="AWB67894.1"/>
    <property type="molecule type" value="Genomic_DNA"/>
</dbReference>
<dbReference type="GO" id="GO:0030313">
    <property type="term" value="C:cell envelope"/>
    <property type="evidence" value="ECO:0007669"/>
    <property type="project" value="TreeGrafter"/>
</dbReference>
<dbReference type="InterPro" id="IPR058647">
    <property type="entry name" value="BSH_CzcB-like"/>
</dbReference>
<feature type="transmembrane region" description="Helical" evidence="3">
    <location>
        <begin position="12"/>
        <end position="31"/>
    </location>
</feature>
<dbReference type="Gene3D" id="2.40.50.100">
    <property type="match status" value="1"/>
</dbReference>
<dbReference type="InterPro" id="IPR051909">
    <property type="entry name" value="MFP_Cation_Efflux"/>
</dbReference>
<feature type="region of interest" description="Disordered" evidence="2">
    <location>
        <begin position="33"/>
        <end position="75"/>
    </location>
</feature>
<gene>
    <name evidence="6" type="ORF">C2869_16325</name>
</gene>
<keyword evidence="3" id="KW-0812">Transmembrane</keyword>
<feature type="domain" description="CzcB-like C-terminal circularly permuted SH3-like" evidence="5">
    <location>
        <begin position="271"/>
        <end position="330"/>
    </location>
</feature>
<evidence type="ECO:0000256" key="3">
    <source>
        <dbReference type="SAM" id="Phobius"/>
    </source>
</evidence>
<dbReference type="OrthoDB" id="9768185at2"/>
<dbReference type="InterPro" id="IPR011053">
    <property type="entry name" value="Single_hybrid_motif"/>
</dbReference>
<dbReference type="Pfam" id="PF25975">
    <property type="entry name" value="CzcB_C"/>
    <property type="match status" value="1"/>
</dbReference>
<accession>A0A2S0VUJ8</accession>
<dbReference type="AlphaFoldDB" id="A0A2S0VUJ8"/>
<keyword evidence="7" id="KW-1185">Reference proteome</keyword>
<evidence type="ECO:0000259" key="4">
    <source>
        <dbReference type="Pfam" id="PF25973"/>
    </source>
</evidence>
<dbReference type="Proteomes" id="UP000244441">
    <property type="component" value="Chromosome"/>
</dbReference>
<evidence type="ECO:0000256" key="1">
    <source>
        <dbReference type="ARBA" id="ARBA00022448"/>
    </source>
</evidence>
<evidence type="ECO:0000259" key="5">
    <source>
        <dbReference type="Pfam" id="PF25975"/>
    </source>
</evidence>
<evidence type="ECO:0000256" key="2">
    <source>
        <dbReference type="SAM" id="MobiDB-lite"/>
    </source>
</evidence>
<protein>
    <submittedName>
        <fullName evidence="6">HlyD family secretion protein</fullName>
    </submittedName>
</protein>
<organism evidence="6 7">
    <name type="scientific">Saccharobesus litoralis</name>
    <dbReference type="NCBI Taxonomy" id="2172099"/>
    <lineage>
        <taxon>Bacteria</taxon>
        <taxon>Pseudomonadati</taxon>
        <taxon>Pseudomonadota</taxon>
        <taxon>Gammaproteobacteria</taxon>
        <taxon>Alteromonadales</taxon>
        <taxon>Alteromonadaceae</taxon>
        <taxon>Saccharobesus</taxon>
    </lineage>
</organism>
<evidence type="ECO:0000313" key="7">
    <source>
        <dbReference type="Proteomes" id="UP000244441"/>
    </source>
</evidence>
<name>A0A2S0VUJ8_9ALTE</name>
<sequence length="343" mass="37477">MKTIKTLKLPVSLFKLILVVVIGFTTITTWASEPHEHGKNNKQHEEHDHDHKDGHEHEEHHSHQGGDEKHGGDHTDEFVSMSAEVAKQNGIETTIVTKGVIRDEEIVYGKIVADPASVAHVNARFPGVIKEIKANIGDEVKKGETLVVIESNESLNQYSIKAPMSGRIVARQANIGELTNGENLLTIANFDVVWAQLSVFPTQLSKVNANQQVLIQSTEFNQSAHISYLTPSLNNKPYSLALVRLDNKTNLWPIGAAIKGAVTTNQHSAPIVVPKEAIQEFEGNDVVFIKEGNEFRPSAVKTGASDAINIAIIDGLNIGDSVVVKNSYLLVADLKKSEAGHDH</sequence>